<protein>
    <submittedName>
        <fullName evidence="1">Uncharacterized protein</fullName>
    </submittedName>
</protein>
<accession>A0A1V4KEU9</accession>
<dbReference type="AlphaFoldDB" id="A0A1V4KEU9"/>
<reference evidence="1 2" key="1">
    <citation type="submission" date="2016-02" db="EMBL/GenBank/DDBJ databases">
        <title>Band-tailed pigeon sequencing and assembly.</title>
        <authorList>
            <person name="Soares A.E."/>
            <person name="Novak B.J."/>
            <person name="Rice E.S."/>
            <person name="O'Connell B."/>
            <person name="Chang D."/>
            <person name="Weber S."/>
            <person name="Shapiro B."/>
        </authorList>
    </citation>
    <scope>NUCLEOTIDE SEQUENCE [LARGE SCALE GENOMIC DNA]</scope>
    <source>
        <strain evidence="1">BTP2013</strain>
        <tissue evidence="1">Blood</tissue>
    </source>
</reference>
<sequence length="185" mass="20940">MCKTLIISETNHKDMSQGYVSKLAARRLTTTICEVSANLIWNKGRTLQQYRETSTTGGCGLQDSSWSKLSRNHLPVLRNWPVGRDKTGKAELGTELRAGYIIQLQNSGSIMLSTESAKTGLVRDNQLSQTAIKEEQSWWTVCPYHQWSVPTTSNTWTPRRPRSSHQDTIAPDMNITVMNLSYLFF</sequence>
<dbReference type="EMBL" id="LSYS01003385">
    <property type="protein sequence ID" value="OPJ82863.1"/>
    <property type="molecule type" value="Genomic_DNA"/>
</dbReference>
<evidence type="ECO:0000313" key="2">
    <source>
        <dbReference type="Proteomes" id="UP000190648"/>
    </source>
</evidence>
<organism evidence="1 2">
    <name type="scientific">Patagioenas fasciata monilis</name>
    <dbReference type="NCBI Taxonomy" id="372326"/>
    <lineage>
        <taxon>Eukaryota</taxon>
        <taxon>Metazoa</taxon>
        <taxon>Chordata</taxon>
        <taxon>Craniata</taxon>
        <taxon>Vertebrata</taxon>
        <taxon>Euteleostomi</taxon>
        <taxon>Archelosauria</taxon>
        <taxon>Archosauria</taxon>
        <taxon>Dinosauria</taxon>
        <taxon>Saurischia</taxon>
        <taxon>Theropoda</taxon>
        <taxon>Coelurosauria</taxon>
        <taxon>Aves</taxon>
        <taxon>Neognathae</taxon>
        <taxon>Neoaves</taxon>
        <taxon>Columbimorphae</taxon>
        <taxon>Columbiformes</taxon>
        <taxon>Columbidae</taxon>
        <taxon>Patagioenas</taxon>
    </lineage>
</organism>
<proteinExistence type="predicted"/>
<name>A0A1V4KEU9_PATFA</name>
<gene>
    <name evidence="1" type="ORF">AV530_010341</name>
</gene>
<evidence type="ECO:0000313" key="1">
    <source>
        <dbReference type="EMBL" id="OPJ82863.1"/>
    </source>
</evidence>
<comment type="caution">
    <text evidence="1">The sequence shown here is derived from an EMBL/GenBank/DDBJ whole genome shotgun (WGS) entry which is preliminary data.</text>
</comment>
<keyword evidence="2" id="KW-1185">Reference proteome</keyword>
<dbReference type="Proteomes" id="UP000190648">
    <property type="component" value="Unassembled WGS sequence"/>
</dbReference>